<sequence>MHKPGRTNQGILDLLYPPVCPFCGRITEEKICPECRKELPYIEEPRCMHCGKPLAGEEEEYCQDCGKHRSFIRQGRSVWLHRGKVPGAIYRFKYHNKRRYGKIFASEMERRFRNELKQWEIGLIIPVPLHASRKRRRGFNQAEIIADELSQLTGIPARNDLLFRIRRTDPQKVLGENERRQNLQGAFAVKRGQNLPTNILLVDDIYTTGSTVEKCAKMLCLAGAENVYFLTVSIGQGT</sequence>
<protein>
    <submittedName>
        <fullName evidence="3">ComF family protein</fullName>
    </submittedName>
</protein>
<reference evidence="3" key="1">
    <citation type="journal article" date="2021" name="PeerJ">
        <title>Extensive microbial diversity within the chicken gut microbiome revealed by metagenomics and culture.</title>
        <authorList>
            <person name="Gilroy R."/>
            <person name="Ravi A."/>
            <person name="Getino M."/>
            <person name="Pursley I."/>
            <person name="Horton D.L."/>
            <person name="Alikhan N.F."/>
            <person name="Baker D."/>
            <person name="Gharbi K."/>
            <person name="Hall N."/>
            <person name="Watson M."/>
            <person name="Adriaenssens E.M."/>
            <person name="Foster-Nyarko E."/>
            <person name="Jarju S."/>
            <person name="Secka A."/>
            <person name="Antonio M."/>
            <person name="Oren A."/>
            <person name="Chaudhuri R.R."/>
            <person name="La Ragione R."/>
            <person name="Hildebrand F."/>
            <person name="Pallen M.J."/>
        </authorList>
    </citation>
    <scope>NUCLEOTIDE SEQUENCE</scope>
    <source>
        <strain evidence="3">CHK165-2605</strain>
    </source>
</reference>
<dbReference type="EMBL" id="DWWI01000154">
    <property type="protein sequence ID" value="HJC43447.1"/>
    <property type="molecule type" value="Genomic_DNA"/>
</dbReference>
<dbReference type="InterPro" id="IPR051910">
    <property type="entry name" value="ComF/GntX_DNA_util-trans"/>
</dbReference>
<evidence type="ECO:0000259" key="2">
    <source>
        <dbReference type="Pfam" id="PF18912"/>
    </source>
</evidence>
<reference evidence="3" key="2">
    <citation type="submission" date="2021-04" db="EMBL/GenBank/DDBJ databases">
        <authorList>
            <person name="Gilroy R."/>
        </authorList>
    </citation>
    <scope>NUCLEOTIDE SEQUENCE</scope>
    <source>
        <strain evidence="3">CHK165-2605</strain>
    </source>
</reference>
<dbReference type="Proteomes" id="UP000823895">
    <property type="component" value="Unassembled WGS sequence"/>
</dbReference>
<comment type="similarity">
    <text evidence="1">Belongs to the ComF/GntX family.</text>
</comment>
<dbReference type="SUPFAM" id="SSF53271">
    <property type="entry name" value="PRTase-like"/>
    <property type="match status" value="1"/>
</dbReference>
<dbReference type="AlphaFoldDB" id="A0A9D2P4I4"/>
<dbReference type="InterPro" id="IPR000836">
    <property type="entry name" value="PRTase_dom"/>
</dbReference>
<comment type="caution">
    <text evidence="3">The sequence shown here is derived from an EMBL/GenBank/DDBJ whole genome shotgun (WGS) entry which is preliminary data.</text>
</comment>
<proteinExistence type="inferred from homology"/>
<dbReference type="InterPro" id="IPR044005">
    <property type="entry name" value="DZR_2"/>
</dbReference>
<feature type="domain" description="Double zinc ribbon" evidence="2">
    <location>
        <begin position="11"/>
        <end position="65"/>
    </location>
</feature>
<evidence type="ECO:0000256" key="1">
    <source>
        <dbReference type="ARBA" id="ARBA00008007"/>
    </source>
</evidence>
<evidence type="ECO:0000313" key="4">
    <source>
        <dbReference type="Proteomes" id="UP000823895"/>
    </source>
</evidence>
<dbReference type="PANTHER" id="PTHR47505:SF1">
    <property type="entry name" value="DNA UTILIZATION PROTEIN YHGH"/>
    <property type="match status" value="1"/>
</dbReference>
<dbReference type="InterPro" id="IPR029057">
    <property type="entry name" value="PRTase-like"/>
</dbReference>
<dbReference type="Pfam" id="PF18912">
    <property type="entry name" value="DZR_2"/>
    <property type="match status" value="1"/>
</dbReference>
<name>A0A9D2P4I4_9FIRM</name>
<organism evidence="3 4">
    <name type="scientific">Candidatus Mediterraneibacter gallistercoris</name>
    <dbReference type="NCBI Taxonomy" id="2838671"/>
    <lineage>
        <taxon>Bacteria</taxon>
        <taxon>Bacillati</taxon>
        <taxon>Bacillota</taxon>
        <taxon>Clostridia</taxon>
        <taxon>Lachnospirales</taxon>
        <taxon>Lachnospiraceae</taxon>
        <taxon>Mediterraneibacter</taxon>
    </lineage>
</organism>
<dbReference type="PANTHER" id="PTHR47505">
    <property type="entry name" value="DNA UTILIZATION PROTEIN YHGH"/>
    <property type="match status" value="1"/>
</dbReference>
<dbReference type="Gene3D" id="3.40.50.2020">
    <property type="match status" value="1"/>
</dbReference>
<dbReference type="CDD" id="cd06223">
    <property type="entry name" value="PRTases_typeI"/>
    <property type="match status" value="1"/>
</dbReference>
<evidence type="ECO:0000313" key="3">
    <source>
        <dbReference type="EMBL" id="HJC43447.1"/>
    </source>
</evidence>
<gene>
    <name evidence="3" type="ORF">H9756_07180</name>
</gene>
<accession>A0A9D2P4I4</accession>